<protein>
    <recommendedName>
        <fullName evidence="3">GDP-Man:Man(1)GlcNAc(2)-PP-Dol alpha-1,3-mannosyltransferase</fullName>
        <ecNumber evidence="2">2.4.1.132</ecNumber>
        <ecNumber evidence="1">2.4.1.257</ecNumber>
    </recommendedName>
    <alternativeName>
        <fullName evidence="5">GDP-Man:Man(1)GlcNAc(2)-PP-dolichol mannosyltransferase</fullName>
    </alternativeName>
    <alternativeName>
        <fullName evidence="4">GDP-Man:Man(2)GlcNAc(2)-PP-Dol alpha-1,6-mannosyltransferase</fullName>
    </alternativeName>
</protein>
<reference evidence="10" key="1">
    <citation type="journal article" date="2014" name="Genome Biol. Evol.">
        <title>Pangenome evidence for extensive interdomain horizontal transfer affecting lineage core and shell genes in uncultured planktonic thaumarchaeota and euryarchaeota.</title>
        <authorList>
            <person name="Deschamps P."/>
            <person name="Zivanovic Y."/>
            <person name="Moreira D."/>
            <person name="Rodriguez-Valera F."/>
            <person name="Lopez-Garcia P."/>
        </authorList>
    </citation>
    <scope>NUCLEOTIDE SEQUENCE</scope>
</reference>
<dbReference type="Pfam" id="PF13439">
    <property type="entry name" value="Glyco_transf_4"/>
    <property type="match status" value="1"/>
</dbReference>
<feature type="domain" description="Glycosyl transferase family 1" evidence="8">
    <location>
        <begin position="183"/>
        <end position="348"/>
    </location>
</feature>
<dbReference type="GO" id="GO:0012505">
    <property type="term" value="C:endomembrane system"/>
    <property type="evidence" value="ECO:0007669"/>
    <property type="project" value="TreeGrafter"/>
</dbReference>
<dbReference type="SUPFAM" id="SSF53756">
    <property type="entry name" value="UDP-Glycosyltransferase/glycogen phosphorylase"/>
    <property type="match status" value="1"/>
</dbReference>
<evidence type="ECO:0000256" key="7">
    <source>
        <dbReference type="ARBA" id="ARBA00045104"/>
    </source>
</evidence>
<dbReference type="GO" id="GO:0102704">
    <property type="term" value="F:GDP-Man:Man(2)GlcNAc(2)-PP-Dol alpha-1,6-mannosyltransferase activity"/>
    <property type="evidence" value="ECO:0007669"/>
    <property type="project" value="UniProtKB-EC"/>
</dbReference>
<dbReference type="InterPro" id="IPR027054">
    <property type="entry name" value="ALG2"/>
</dbReference>
<dbReference type="Gene3D" id="3.40.50.2000">
    <property type="entry name" value="Glycogen Phosphorylase B"/>
    <property type="match status" value="2"/>
</dbReference>
<sequence length="369" mass="42929">MIMKIAIVHYDISMQTGAQRLVLGMGNSLKKLGHEVAYFTAIYDKEKAFEEFRTENVIVSNGRLDYFGRFRAITAYRESKEMMKMGMDEFKPDLFVFSSNYYLADKYKPSMIYCHHPEQLLVKKNDLIRRLLHFPIDRAENKGFKETNSILCNSDFTKNAIHERFNRDSTIIFPGVDIDKFTLNEADNRFILTVNRIVPNKNLIFAIELIKKMKKRDNKIKLIVVGVKQLGFEWHLDELNKKIKELDLTDNVEIHTNVTDSELVDSYKNCSIFLYTPKEEHFGIAPIEAMACGKPVIAFNTGGPKETIANNITGYLLQDDLDQWEDKIFDLLDNNQKRMKMGISARNRAVEEFSWDAFMRKIEKKLGQM</sequence>
<evidence type="ECO:0000259" key="8">
    <source>
        <dbReference type="Pfam" id="PF00534"/>
    </source>
</evidence>
<dbReference type="EC" id="2.4.1.132" evidence="2"/>
<evidence type="ECO:0000256" key="2">
    <source>
        <dbReference type="ARBA" id="ARBA00012649"/>
    </source>
</evidence>
<dbReference type="EMBL" id="KF900464">
    <property type="protein sequence ID" value="AIE95918.1"/>
    <property type="molecule type" value="Genomic_DNA"/>
</dbReference>
<dbReference type="PANTHER" id="PTHR45918:SF2">
    <property type="entry name" value="ALPHA-1,3_1,6-MANNOSYLTRANSFERASE ALG2"/>
    <property type="match status" value="1"/>
</dbReference>
<dbReference type="Pfam" id="PF00534">
    <property type="entry name" value="Glycos_transf_1"/>
    <property type="match status" value="1"/>
</dbReference>
<dbReference type="AlphaFoldDB" id="A0A075FX81"/>
<proteinExistence type="predicted"/>
<evidence type="ECO:0000256" key="1">
    <source>
        <dbReference type="ARBA" id="ARBA00011969"/>
    </source>
</evidence>
<evidence type="ECO:0000259" key="9">
    <source>
        <dbReference type="Pfam" id="PF13439"/>
    </source>
</evidence>
<evidence type="ECO:0000256" key="5">
    <source>
        <dbReference type="ARBA" id="ARBA00032874"/>
    </source>
</evidence>
<name>A0A075FX81_9ARCH</name>
<evidence type="ECO:0000256" key="4">
    <source>
        <dbReference type="ARBA" id="ARBA00032333"/>
    </source>
</evidence>
<dbReference type="InterPro" id="IPR028098">
    <property type="entry name" value="Glyco_trans_4-like_N"/>
</dbReference>
<dbReference type="EC" id="2.4.1.257" evidence="1"/>
<comment type="catalytic activity">
    <reaction evidence="6">
        <text>a beta-D-Man-(1-&gt;4)-beta-D-GlcNAc-(1-&gt;4)-alpha-D-GlcNAc-diphospho-di-trans,poly-cis-dolichol + GDP-alpha-D-mannose = an alpha-D-Man-(1-&gt;3)-beta-D-Man-(1-&gt;4)-beta-D-GlcNAc-(1-&gt;4)-alpha-D-GlcNAc-diphospho-di-trans,poly-cis-dolichol + GDP + H(+)</text>
        <dbReference type="Rhea" id="RHEA:29515"/>
        <dbReference type="Rhea" id="RHEA-COMP:19511"/>
        <dbReference type="Rhea" id="RHEA-COMP:19513"/>
        <dbReference type="ChEBI" id="CHEBI:15378"/>
        <dbReference type="ChEBI" id="CHEBI:57527"/>
        <dbReference type="ChEBI" id="CHEBI:58189"/>
        <dbReference type="ChEBI" id="CHEBI:58472"/>
        <dbReference type="ChEBI" id="CHEBI:132510"/>
        <dbReference type="EC" id="2.4.1.132"/>
    </reaction>
    <physiologicalReaction direction="left-to-right" evidence="6">
        <dbReference type="Rhea" id="RHEA:29516"/>
    </physiologicalReaction>
</comment>
<evidence type="ECO:0000256" key="3">
    <source>
        <dbReference type="ARBA" id="ARBA00032047"/>
    </source>
</evidence>
<evidence type="ECO:0000313" key="10">
    <source>
        <dbReference type="EMBL" id="AIE95918.1"/>
    </source>
</evidence>
<evidence type="ECO:0000256" key="6">
    <source>
        <dbReference type="ARBA" id="ARBA00045103"/>
    </source>
</evidence>
<gene>
    <name evidence="10" type="primary">ALG2</name>
</gene>
<comment type="catalytic activity">
    <reaction evidence="7">
        <text>an alpha-D-Man-(1-&gt;3)-beta-D-Man-(1-&gt;4)-beta-D-GlcNAc-(1-&gt;4)-alpha-D-GlcNAc-diphospho-di-trans,poly-cis-dolichol + GDP-alpha-D-mannose = an alpha-D-Man-(1-&gt;3)-[alpha-D-Man-(1-&gt;6)]-beta-D-Man-(1-&gt;4)-beta-D-GlcNAc-(1-&gt;4)-alpha-D-GlcNAc-diphospho-di-trans,poly-cis-dolichol + GDP + H(+)</text>
        <dbReference type="Rhea" id="RHEA:29519"/>
        <dbReference type="Rhea" id="RHEA-COMP:19513"/>
        <dbReference type="Rhea" id="RHEA-COMP:19515"/>
        <dbReference type="ChEBI" id="CHEBI:15378"/>
        <dbReference type="ChEBI" id="CHEBI:57527"/>
        <dbReference type="ChEBI" id="CHEBI:58189"/>
        <dbReference type="ChEBI" id="CHEBI:132510"/>
        <dbReference type="ChEBI" id="CHEBI:132511"/>
        <dbReference type="EC" id="2.4.1.257"/>
    </reaction>
    <physiologicalReaction direction="left-to-right" evidence="7">
        <dbReference type="Rhea" id="RHEA:29520"/>
    </physiologicalReaction>
</comment>
<feature type="domain" description="Glycosyltransferase subfamily 4-like N-terminal" evidence="9">
    <location>
        <begin position="17"/>
        <end position="179"/>
    </location>
</feature>
<keyword evidence="10" id="KW-0808">Transferase</keyword>
<accession>A0A075FX81</accession>
<dbReference type="GO" id="GO:0004378">
    <property type="term" value="F:GDP-Man:Man(1)GlcNAc(2)-PP-Dol alpha-1,3-mannosyltransferase activity"/>
    <property type="evidence" value="ECO:0007669"/>
    <property type="project" value="UniProtKB-EC"/>
</dbReference>
<dbReference type="InterPro" id="IPR001296">
    <property type="entry name" value="Glyco_trans_1"/>
</dbReference>
<dbReference type="PANTHER" id="PTHR45918">
    <property type="entry name" value="ALPHA-1,3/1,6-MANNOSYLTRANSFERASE ALG2"/>
    <property type="match status" value="1"/>
</dbReference>
<keyword evidence="10" id="KW-0328">Glycosyltransferase</keyword>
<dbReference type="UniPathway" id="UPA00378"/>
<organism evidence="10">
    <name type="scientific">uncultured marine thaumarchaeote AD1000_71_A04</name>
    <dbReference type="NCBI Taxonomy" id="1455935"/>
    <lineage>
        <taxon>Archaea</taxon>
        <taxon>Nitrososphaerota</taxon>
        <taxon>environmental samples</taxon>
    </lineage>
</organism>